<evidence type="ECO:0000256" key="2">
    <source>
        <dbReference type="SAM" id="MobiDB-lite"/>
    </source>
</evidence>
<feature type="chain" id="PRO_5040845192" description="Yeast cell wall synthesis Kre9/Knh1-like N-terminal domain-containing protein" evidence="3">
    <location>
        <begin position="25"/>
        <end position="252"/>
    </location>
</feature>
<feature type="signal peptide" evidence="3">
    <location>
        <begin position="1"/>
        <end position="24"/>
    </location>
</feature>
<proteinExistence type="predicted"/>
<feature type="domain" description="Yeast cell wall synthesis Kre9/Knh1-like N-terminal" evidence="4">
    <location>
        <begin position="30"/>
        <end position="127"/>
    </location>
</feature>
<sequence length="252" mass="25469">MYQFLFMALALAFVALDAFTAVQATLYVIQPSAGSTCSGGSPCTVQWLDDGTTPLNSNIGVTTCGLYTGDMQLVQTIDPVDVSSTQSLVFTPISDAGPDSSDYYIAFTSTNLEINGTKYTSYSSFFSLNNMTGSFSSSVASATSSIPIPSSLTGSSASSETSVLSTVTVGTITTSSSTASSSSETATIPSSSKFSTSRSSSATSSSSVSASTGASASTSTASGATSSNGAASLRTASLTFFGVLSFTLILFL</sequence>
<evidence type="ECO:0000313" key="6">
    <source>
        <dbReference type="Proteomes" id="UP001150238"/>
    </source>
</evidence>
<dbReference type="PANTHER" id="PTHR28154">
    <property type="entry name" value="CELL WALL SYNTHESIS PROTEIN KNH1-RELATED"/>
    <property type="match status" value="1"/>
</dbReference>
<protein>
    <recommendedName>
        <fullName evidence="4">Yeast cell wall synthesis Kre9/Knh1-like N-terminal domain-containing protein</fullName>
    </recommendedName>
</protein>
<evidence type="ECO:0000256" key="1">
    <source>
        <dbReference type="ARBA" id="ARBA00022729"/>
    </source>
</evidence>
<dbReference type="EMBL" id="JANVFS010000001">
    <property type="protein sequence ID" value="KAJ4496170.1"/>
    <property type="molecule type" value="Genomic_DNA"/>
</dbReference>
<feature type="region of interest" description="Disordered" evidence="2">
    <location>
        <begin position="174"/>
        <end position="228"/>
    </location>
</feature>
<dbReference type="InterPro" id="IPR018466">
    <property type="entry name" value="Kre9/Knh1-like_N"/>
</dbReference>
<dbReference type="Proteomes" id="UP001150238">
    <property type="component" value="Unassembled WGS sequence"/>
</dbReference>
<comment type="caution">
    <text evidence="5">The sequence shown here is derived from an EMBL/GenBank/DDBJ whole genome shotgun (WGS) entry which is preliminary data.</text>
</comment>
<evidence type="ECO:0000259" key="4">
    <source>
        <dbReference type="Pfam" id="PF10342"/>
    </source>
</evidence>
<dbReference type="Pfam" id="PF10342">
    <property type="entry name" value="Kre9_KNH"/>
    <property type="match status" value="1"/>
</dbReference>
<dbReference type="GO" id="GO:0042546">
    <property type="term" value="P:cell wall biogenesis"/>
    <property type="evidence" value="ECO:0007669"/>
    <property type="project" value="InterPro"/>
</dbReference>
<organism evidence="5 6">
    <name type="scientific">Lentinula lateritia</name>
    <dbReference type="NCBI Taxonomy" id="40482"/>
    <lineage>
        <taxon>Eukaryota</taxon>
        <taxon>Fungi</taxon>
        <taxon>Dikarya</taxon>
        <taxon>Basidiomycota</taxon>
        <taxon>Agaricomycotina</taxon>
        <taxon>Agaricomycetes</taxon>
        <taxon>Agaricomycetidae</taxon>
        <taxon>Agaricales</taxon>
        <taxon>Marasmiineae</taxon>
        <taxon>Omphalotaceae</taxon>
        <taxon>Lentinula</taxon>
    </lineage>
</organism>
<dbReference type="GO" id="GO:0006078">
    <property type="term" value="P:(1-&gt;6)-beta-D-glucan biosynthetic process"/>
    <property type="evidence" value="ECO:0007669"/>
    <property type="project" value="InterPro"/>
</dbReference>
<keyword evidence="1 3" id="KW-0732">Signal</keyword>
<evidence type="ECO:0000313" key="5">
    <source>
        <dbReference type="EMBL" id="KAJ4496170.1"/>
    </source>
</evidence>
<reference evidence="5" key="1">
    <citation type="submission" date="2022-08" db="EMBL/GenBank/DDBJ databases">
        <authorList>
            <consortium name="DOE Joint Genome Institute"/>
            <person name="Min B."/>
            <person name="Riley R."/>
            <person name="Sierra-Patev S."/>
            <person name="Naranjo-Ortiz M."/>
            <person name="Looney B."/>
            <person name="Konkel Z."/>
            <person name="Slot J.C."/>
            <person name="Sakamoto Y."/>
            <person name="Steenwyk J.L."/>
            <person name="Rokas A."/>
            <person name="Carro J."/>
            <person name="Camarero S."/>
            <person name="Ferreira P."/>
            <person name="Molpeceres G."/>
            <person name="Ruiz-Duenas F.J."/>
            <person name="Serrano A."/>
            <person name="Henrissat B."/>
            <person name="Drula E."/>
            <person name="Hughes K.W."/>
            <person name="Mata J.L."/>
            <person name="Ishikawa N.K."/>
            <person name="Vargas-Isla R."/>
            <person name="Ushijima S."/>
            <person name="Smith C.A."/>
            <person name="Ahrendt S."/>
            <person name="Andreopoulos W."/>
            <person name="He G."/>
            <person name="Labutti K."/>
            <person name="Lipzen A."/>
            <person name="Ng V."/>
            <person name="Sandor L."/>
            <person name="Barry K."/>
            <person name="Martinez A.T."/>
            <person name="Xiao Y."/>
            <person name="Gibbons J.G."/>
            <person name="Terashima K."/>
            <person name="Hibbett D.S."/>
            <person name="Grigoriev I.V."/>
        </authorList>
    </citation>
    <scope>NUCLEOTIDE SEQUENCE</scope>
    <source>
        <strain evidence="5">Sp2 HRB7682 ss15</strain>
    </source>
</reference>
<accession>A0A9W9B4W6</accession>
<dbReference type="PANTHER" id="PTHR28154:SF1">
    <property type="entry name" value="CELL WALL SYNTHESIS PROTEIN KNH1-RELATED"/>
    <property type="match status" value="1"/>
</dbReference>
<reference evidence="5" key="2">
    <citation type="journal article" date="2023" name="Proc. Natl. Acad. Sci. U.S.A.">
        <title>A global phylogenomic analysis of the shiitake genus Lentinula.</title>
        <authorList>
            <person name="Sierra-Patev S."/>
            <person name="Min B."/>
            <person name="Naranjo-Ortiz M."/>
            <person name="Looney B."/>
            <person name="Konkel Z."/>
            <person name="Slot J.C."/>
            <person name="Sakamoto Y."/>
            <person name="Steenwyk J.L."/>
            <person name="Rokas A."/>
            <person name="Carro J."/>
            <person name="Camarero S."/>
            <person name="Ferreira P."/>
            <person name="Molpeceres G."/>
            <person name="Ruiz-Duenas F.J."/>
            <person name="Serrano A."/>
            <person name="Henrissat B."/>
            <person name="Drula E."/>
            <person name="Hughes K.W."/>
            <person name="Mata J.L."/>
            <person name="Ishikawa N.K."/>
            <person name="Vargas-Isla R."/>
            <person name="Ushijima S."/>
            <person name="Smith C.A."/>
            <person name="Donoghue J."/>
            <person name="Ahrendt S."/>
            <person name="Andreopoulos W."/>
            <person name="He G."/>
            <person name="LaButti K."/>
            <person name="Lipzen A."/>
            <person name="Ng V."/>
            <person name="Riley R."/>
            <person name="Sandor L."/>
            <person name="Barry K."/>
            <person name="Martinez A.T."/>
            <person name="Xiao Y."/>
            <person name="Gibbons J.G."/>
            <person name="Terashima K."/>
            <person name="Grigoriev I.V."/>
            <person name="Hibbett D."/>
        </authorList>
    </citation>
    <scope>NUCLEOTIDE SEQUENCE</scope>
    <source>
        <strain evidence="5">Sp2 HRB7682 ss15</strain>
    </source>
</reference>
<gene>
    <name evidence="5" type="ORF">C8J55DRAFT_13314</name>
</gene>
<dbReference type="InterPro" id="IPR045328">
    <property type="entry name" value="Kre9/Knh1"/>
</dbReference>
<dbReference type="AlphaFoldDB" id="A0A9W9B4W6"/>
<name>A0A9W9B4W6_9AGAR</name>
<evidence type="ECO:0000256" key="3">
    <source>
        <dbReference type="SAM" id="SignalP"/>
    </source>
</evidence>